<dbReference type="Proteomes" id="UP000006160">
    <property type="component" value="Unassembled WGS sequence"/>
</dbReference>
<dbReference type="PANTHER" id="PTHR42954">
    <property type="entry name" value="FE(2+) TRANSPORT PROTEIN A"/>
    <property type="match status" value="1"/>
</dbReference>
<proteinExistence type="predicted"/>
<comment type="caution">
    <text evidence="3">The sequence shown here is derived from an EMBL/GenBank/DDBJ whole genome shotgun (WGS) entry which is preliminary data.</text>
</comment>
<dbReference type="Gene3D" id="2.30.30.90">
    <property type="match status" value="1"/>
</dbReference>
<organism evidence="3 4">
    <name type="scientific">Clostridium botulinum D str. 1873</name>
    <dbReference type="NCBI Taxonomy" id="592027"/>
    <lineage>
        <taxon>Bacteria</taxon>
        <taxon>Bacillati</taxon>
        <taxon>Bacillota</taxon>
        <taxon>Clostridia</taxon>
        <taxon>Eubacteriales</taxon>
        <taxon>Clostridiaceae</taxon>
        <taxon>Clostridium</taxon>
    </lineage>
</organism>
<dbReference type="Pfam" id="PF04023">
    <property type="entry name" value="FeoA"/>
    <property type="match status" value="1"/>
</dbReference>
<accession>A0A9P2G7F0</accession>
<dbReference type="SMART" id="SM00899">
    <property type="entry name" value="FeoA"/>
    <property type="match status" value="1"/>
</dbReference>
<evidence type="ECO:0000313" key="3">
    <source>
        <dbReference type="EMBL" id="EES91350.1"/>
    </source>
</evidence>
<dbReference type="GO" id="GO:0046914">
    <property type="term" value="F:transition metal ion binding"/>
    <property type="evidence" value="ECO:0007669"/>
    <property type="project" value="InterPro"/>
</dbReference>
<dbReference type="InterPro" id="IPR038157">
    <property type="entry name" value="FeoA_core_dom"/>
</dbReference>
<dbReference type="PANTHER" id="PTHR42954:SF2">
    <property type="entry name" value="FE(2+) TRANSPORT PROTEIN A"/>
    <property type="match status" value="1"/>
</dbReference>
<reference evidence="3 4" key="1">
    <citation type="submission" date="2009-10" db="EMBL/GenBank/DDBJ databases">
        <authorList>
            <person name="Shrivastava S."/>
            <person name="Brinkac L.B."/>
            <person name="Brown J.L."/>
            <person name="Bruce D.B."/>
            <person name="Detter C."/>
            <person name="Green L.D."/>
            <person name="Munk C.A."/>
            <person name="Rogers Y.C."/>
            <person name="Tapia R."/>
            <person name="Saunders E.S."/>
            <person name="Sims D.R."/>
            <person name="Smith L.A."/>
            <person name="Smith T.J."/>
            <person name="Sutton G."/>
            <person name="Brettin T."/>
        </authorList>
    </citation>
    <scope>NUCLEOTIDE SEQUENCE [LARGE SCALE GENOMIC DNA]</scope>
    <source>
        <strain evidence="4">D str. 1873</strain>
    </source>
</reference>
<dbReference type="GeneID" id="66319541"/>
<dbReference type="InterPro" id="IPR008988">
    <property type="entry name" value="Transcriptional_repressor_C"/>
</dbReference>
<dbReference type="InterPro" id="IPR052713">
    <property type="entry name" value="FeoA"/>
</dbReference>
<feature type="domain" description="Ferrous iron transporter FeoA-like" evidence="2">
    <location>
        <begin position="9"/>
        <end position="81"/>
    </location>
</feature>
<sequence length="82" mass="8901">MEKIKNNLKKLSDINVGKLAKVNGLNSNGLIRERMLALGLTRGATIKVIQRGPSGDPTIYDIRGAMIALRREEASLINVSLA</sequence>
<dbReference type="EMBL" id="ACSJ01000007">
    <property type="protein sequence ID" value="EES91350.1"/>
    <property type="molecule type" value="Genomic_DNA"/>
</dbReference>
<name>A0A9P2G7F0_CLOBO</name>
<gene>
    <name evidence="3" type="ORF">CLG_B0818</name>
</gene>
<protein>
    <submittedName>
        <fullName evidence="3">Ferrous iron transport protein A</fullName>
    </submittedName>
</protein>
<evidence type="ECO:0000259" key="2">
    <source>
        <dbReference type="SMART" id="SM00899"/>
    </source>
</evidence>
<evidence type="ECO:0000313" key="4">
    <source>
        <dbReference type="Proteomes" id="UP000006160"/>
    </source>
</evidence>
<dbReference type="SUPFAM" id="SSF50037">
    <property type="entry name" value="C-terminal domain of transcriptional repressors"/>
    <property type="match status" value="1"/>
</dbReference>
<dbReference type="AlphaFoldDB" id="A0A9P2G7F0"/>
<evidence type="ECO:0000256" key="1">
    <source>
        <dbReference type="ARBA" id="ARBA00023004"/>
    </source>
</evidence>
<keyword evidence="1" id="KW-0408">Iron</keyword>
<dbReference type="RefSeq" id="WP_003376095.1">
    <property type="nucleotide sequence ID" value="NZ_ACSJ01000007.1"/>
</dbReference>
<dbReference type="InterPro" id="IPR007167">
    <property type="entry name" value="Fe-transptr_FeoA-like"/>
</dbReference>